<dbReference type="GO" id="GO:0046872">
    <property type="term" value="F:metal ion binding"/>
    <property type="evidence" value="ECO:0007669"/>
    <property type="project" value="UniProtKB-KW"/>
</dbReference>
<dbReference type="InterPro" id="IPR041372">
    <property type="entry name" value="Cas3_C"/>
</dbReference>
<accession>A0A511RLT7</accession>
<feature type="domain" description="HD Cas3-type" evidence="10">
    <location>
        <begin position="16"/>
        <end position="213"/>
    </location>
</feature>
<evidence type="ECO:0000256" key="7">
    <source>
        <dbReference type="ARBA" id="ARBA00022806"/>
    </source>
</evidence>
<evidence type="ECO:0000256" key="9">
    <source>
        <dbReference type="ARBA" id="ARBA00023118"/>
    </source>
</evidence>
<dbReference type="NCBIfam" id="TIGR01587">
    <property type="entry name" value="cas3_core"/>
    <property type="match status" value="1"/>
</dbReference>
<evidence type="ECO:0000256" key="1">
    <source>
        <dbReference type="ARBA" id="ARBA00006847"/>
    </source>
</evidence>
<dbReference type="GO" id="GO:0016787">
    <property type="term" value="F:hydrolase activity"/>
    <property type="evidence" value="ECO:0007669"/>
    <property type="project" value="UniProtKB-KW"/>
</dbReference>
<keyword evidence="11" id="KW-0255">Endonuclease</keyword>
<keyword evidence="6" id="KW-0378">Hydrolase</keyword>
<reference evidence="11 12" key="1">
    <citation type="submission" date="2019-07" db="EMBL/GenBank/DDBJ databases">
        <title>Whole genome shotgun sequence of Oceanithermus desulfurans NBRC 100063.</title>
        <authorList>
            <person name="Hosoyama A."/>
            <person name="Uohara A."/>
            <person name="Ohji S."/>
            <person name="Ichikawa N."/>
        </authorList>
    </citation>
    <scope>NUCLEOTIDE SEQUENCE [LARGE SCALE GENOMIC DNA]</scope>
    <source>
        <strain evidence="11 12">NBRC 100063</strain>
    </source>
</reference>
<keyword evidence="4" id="KW-0479">Metal-binding</keyword>
<evidence type="ECO:0000256" key="4">
    <source>
        <dbReference type="ARBA" id="ARBA00022723"/>
    </source>
</evidence>
<dbReference type="AlphaFoldDB" id="A0A511RLT7"/>
<evidence type="ECO:0000313" key="12">
    <source>
        <dbReference type="Proteomes" id="UP000321827"/>
    </source>
</evidence>
<dbReference type="PANTHER" id="PTHR47963">
    <property type="entry name" value="DEAD-BOX ATP-DEPENDENT RNA HELICASE 47, MITOCHONDRIAL"/>
    <property type="match status" value="1"/>
</dbReference>
<dbReference type="GO" id="GO:0005524">
    <property type="term" value="F:ATP binding"/>
    <property type="evidence" value="ECO:0007669"/>
    <property type="project" value="UniProtKB-KW"/>
</dbReference>
<dbReference type="Pfam" id="PF18395">
    <property type="entry name" value="Cas3_C"/>
    <property type="match status" value="1"/>
</dbReference>
<evidence type="ECO:0000313" key="11">
    <source>
        <dbReference type="EMBL" id="GEM90621.1"/>
    </source>
</evidence>
<dbReference type="Pfam" id="PF18019">
    <property type="entry name" value="Cas3_HD"/>
    <property type="match status" value="1"/>
</dbReference>
<dbReference type="InterPro" id="IPR050547">
    <property type="entry name" value="DEAD_box_RNA_helicases"/>
</dbReference>
<dbReference type="EMBL" id="BJXN01000017">
    <property type="protein sequence ID" value="GEM90621.1"/>
    <property type="molecule type" value="Genomic_DNA"/>
</dbReference>
<sequence>MDHDYRIFWAKSGDAKHPEGHPLMAHMLDTAMVARALLLREPASTRRHYAGDFGLDEDRALRLAAFFAALHDLGKATAIFQVQWPDGAARLREQGLDWMDRWLPRRGDKAWAAHGVLTEVLAPPLLVGLGVPDEAASQVAVALGAHHGFVSSPREVDHARDALDLENEVWQRLREELVGTLWRTLGAEPPTVHVLSPQATLRVMALASFADWVASSPEHFPYGRDLSDLSNYLGLACKLANQALDRIGWLPRTALATKDVSFEEVFPDFRANPLQQQVVTALDRARGPALIVIEAPMGGGKTEAALYAHTVLQARNGHRGLYVAMPTTATGNAMFQRVKNALLDKFGDRPHDLQLVHGASLLNADYLSLKNVGEPGDDGAVHAAAWFSAKKRALLSEYGVGTVDQALLGVLRVKHHFVRLWGLGNRTVVLDEVHAYDAYTSRLIAGLVRWLWELGSSVIIMSATLTRHQRAQLAAACDAGLPESEAAYPRVTVYSQNGLESLGFSWDERKTVGLEAAPTEIGALSRAAAESVRSGGVAALIVNTVDRAQQAYLALGPGEPIANEGRPVGKRIGDLEVYLFHARYPSIERSLREKTVLGVAGKGGRRPRKALVIATQVIEQSLDLDFDVAFSDLAPLDLLLQRAGRLHRHPDRTRPPQHVLPVLHVAGLGEAPPAPLPKGWGRPYMAYPLLSAWLLLHARDRLTLPDDIEPLVEAAYDARTLDRFPEGLRNVAAKALAALKEQTARDGAVAHKAVLDPPARLLEKQLASLHSNLGLDDDEESDLPQVALTRLGEPSITVVPAYRMGNELFLDQERVIPLRTKGRLTKEEVLEVAARSVRISRRGVYHVLVKSPPPAAWRTSSILRSWRVLELGGNGAARFGKTVVRLDPELGLQYTTVDDAKEG</sequence>
<dbReference type="InterPro" id="IPR027417">
    <property type="entry name" value="P-loop_NTPase"/>
</dbReference>
<evidence type="ECO:0000259" key="10">
    <source>
        <dbReference type="PROSITE" id="PS51643"/>
    </source>
</evidence>
<keyword evidence="8" id="KW-0067">ATP-binding</keyword>
<dbReference type="GO" id="GO:0003724">
    <property type="term" value="F:RNA helicase activity"/>
    <property type="evidence" value="ECO:0007669"/>
    <property type="project" value="TreeGrafter"/>
</dbReference>
<dbReference type="Pfam" id="PF22590">
    <property type="entry name" value="Cas3-like_C_2"/>
    <property type="match status" value="1"/>
</dbReference>
<dbReference type="InterPro" id="IPR014001">
    <property type="entry name" value="Helicase_ATP-bd"/>
</dbReference>
<keyword evidence="5" id="KW-0547">Nucleotide-binding</keyword>
<dbReference type="CDD" id="cd09641">
    <property type="entry name" value="Cas3''_I"/>
    <property type="match status" value="1"/>
</dbReference>
<evidence type="ECO:0000256" key="2">
    <source>
        <dbReference type="ARBA" id="ARBA00009046"/>
    </source>
</evidence>
<comment type="similarity">
    <text evidence="1">In the N-terminal section; belongs to the CRISPR-associated nuclease Cas3-HD family.</text>
</comment>
<dbReference type="InterPro" id="IPR054712">
    <property type="entry name" value="Cas3-like_dom"/>
</dbReference>
<dbReference type="Gene3D" id="3.40.50.300">
    <property type="entry name" value="P-loop containing nucleotide triphosphate hydrolases"/>
    <property type="match status" value="1"/>
</dbReference>
<dbReference type="Gene3D" id="1.10.3210.30">
    <property type="match status" value="1"/>
</dbReference>
<evidence type="ECO:0000256" key="6">
    <source>
        <dbReference type="ARBA" id="ARBA00022801"/>
    </source>
</evidence>
<evidence type="ECO:0000256" key="3">
    <source>
        <dbReference type="ARBA" id="ARBA00022722"/>
    </source>
</evidence>
<gene>
    <name evidence="11" type="primary">cas3</name>
    <name evidence="11" type="ORF">ODE01S_20550</name>
</gene>
<dbReference type="OrthoDB" id="9810236at2"/>
<dbReference type="CDD" id="cd17930">
    <property type="entry name" value="DEXHc_cas3"/>
    <property type="match status" value="1"/>
</dbReference>
<dbReference type="PANTHER" id="PTHR47963:SF9">
    <property type="entry name" value="CRISPR-ASSOCIATED ENDONUCLEASE_HELICASE CAS3"/>
    <property type="match status" value="1"/>
</dbReference>
<evidence type="ECO:0000256" key="5">
    <source>
        <dbReference type="ARBA" id="ARBA00022741"/>
    </source>
</evidence>
<comment type="caution">
    <text evidence="11">The sequence shown here is derived from an EMBL/GenBank/DDBJ whole genome shotgun (WGS) entry which is preliminary data.</text>
</comment>
<keyword evidence="9" id="KW-0051">Antiviral defense</keyword>
<dbReference type="SUPFAM" id="SSF52540">
    <property type="entry name" value="P-loop containing nucleoside triphosphate hydrolases"/>
    <property type="match status" value="1"/>
</dbReference>
<dbReference type="GO" id="GO:0004519">
    <property type="term" value="F:endonuclease activity"/>
    <property type="evidence" value="ECO:0007669"/>
    <property type="project" value="UniProtKB-KW"/>
</dbReference>
<dbReference type="GO" id="GO:0051607">
    <property type="term" value="P:defense response to virus"/>
    <property type="evidence" value="ECO:0007669"/>
    <property type="project" value="UniProtKB-KW"/>
</dbReference>
<dbReference type="RefSeq" id="WP_147148523.1">
    <property type="nucleotide sequence ID" value="NZ_BJXN01000017.1"/>
</dbReference>
<dbReference type="Proteomes" id="UP000321827">
    <property type="component" value="Unassembled WGS sequence"/>
</dbReference>
<protein>
    <submittedName>
        <fullName evidence="11">CRISPR-associated endonuclease/helicase Cas3</fullName>
    </submittedName>
</protein>
<dbReference type="NCBIfam" id="TIGR01596">
    <property type="entry name" value="cas3_HD"/>
    <property type="match status" value="1"/>
</dbReference>
<proteinExistence type="inferred from homology"/>
<dbReference type="SUPFAM" id="SSF109604">
    <property type="entry name" value="HD-domain/PDEase-like"/>
    <property type="match status" value="1"/>
</dbReference>
<comment type="similarity">
    <text evidence="2">In the central section; belongs to the CRISPR-associated helicase Cas3 family.</text>
</comment>
<evidence type="ECO:0000256" key="8">
    <source>
        <dbReference type="ARBA" id="ARBA00022840"/>
    </source>
</evidence>
<keyword evidence="3" id="KW-0540">Nuclease</keyword>
<dbReference type="InterPro" id="IPR006474">
    <property type="entry name" value="Helicase_Cas3_CRISPR-ass_core"/>
</dbReference>
<organism evidence="11 12">
    <name type="scientific">Oceanithermus desulfurans NBRC 100063</name>
    <dbReference type="NCBI Taxonomy" id="1227550"/>
    <lineage>
        <taxon>Bacteria</taxon>
        <taxon>Thermotogati</taxon>
        <taxon>Deinococcota</taxon>
        <taxon>Deinococci</taxon>
        <taxon>Thermales</taxon>
        <taxon>Thermaceae</taxon>
        <taxon>Oceanithermus</taxon>
    </lineage>
</organism>
<dbReference type="PROSITE" id="PS51643">
    <property type="entry name" value="HD_CAS3"/>
    <property type="match status" value="1"/>
</dbReference>
<keyword evidence="7 11" id="KW-0347">Helicase</keyword>
<dbReference type="InterPro" id="IPR038257">
    <property type="entry name" value="CRISPR-assoc_Cas3_HD_sf"/>
</dbReference>
<name>A0A511RLT7_9DEIN</name>
<dbReference type="InterPro" id="IPR006483">
    <property type="entry name" value="CRISPR-assoc_Cas3_HD"/>
</dbReference>
<dbReference type="SMART" id="SM00487">
    <property type="entry name" value="DEXDc"/>
    <property type="match status" value="1"/>
</dbReference>
<dbReference type="GO" id="GO:0003723">
    <property type="term" value="F:RNA binding"/>
    <property type="evidence" value="ECO:0007669"/>
    <property type="project" value="TreeGrafter"/>
</dbReference>